<keyword evidence="4" id="KW-1185">Reference proteome</keyword>
<feature type="domain" description="Amidohydrolase-related" evidence="2">
    <location>
        <begin position="5"/>
        <end position="299"/>
    </location>
</feature>
<evidence type="ECO:0000259" key="2">
    <source>
        <dbReference type="Pfam" id="PF04909"/>
    </source>
</evidence>
<reference evidence="3 4" key="1">
    <citation type="submission" date="2021-03" db="EMBL/GenBank/DDBJ databases">
        <title>Sequencing the genomes of 1000 actinobacteria strains.</title>
        <authorList>
            <person name="Klenk H.-P."/>
        </authorList>
    </citation>
    <scope>NUCLEOTIDE SEQUENCE [LARGE SCALE GENOMIC DNA]</scope>
    <source>
        <strain evidence="3 4">DSM 44580</strain>
    </source>
</reference>
<proteinExistence type="predicted"/>
<evidence type="ECO:0000256" key="1">
    <source>
        <dbReference type="ARBA" id="ARBA00023239"/>
    </source>
</evidence>
<dbReference type="InterPro" id="IPR006680">
    <property type="entry name" value="Amidohydro-rel"/>
</dbReference>
<dbReference type="Pfam" id="PF04909">
    <property type="entry name" value="Amidohydro_2"/>
    <property type="match status" value="1"/>
</dbReference>
<dbReference type="InterPro" id="IPR032465">
    <property type="entry name" value="ACMSD"/>
</dbReference>
<accession>A0ABS5A7Y1</accession>
<dbReference type="InterPro" id="IPR032466">
    <property type="entry name" value="Metal_Hydrolase"/>
</dbReference>
<keyword evidence="3" id="KW-0378">Hydrolase</keyword>
<protein>
    <submittedName>
        <fullName evidence="3">TIM-barrel fold metal-dependent hydrolase</fullName>
    </submittedName>
</protein>
<dbReference type="Proteomes" id="UP001519363">
    <property type="component" value="Unassembled WGS sequence"/>
</dbReference>
<organism evidence="3 4">
    <name type="scientific">Crossiella equi</name>
    <dbReference type="NCBI Taxonomy" id="130796"/>
    <lineage>
        <taxon>Bacteria</taxon>
        <taxon>Bacillati</taxon>
        <taxon>Actinomycetota</taxon>
        <taxon>Actinomycetes</taxon>
        <taxon>Pseudonocardiales</taxon>
        <taxon>Pseudonocardiaceae</taxon>
        <taxon>Crossiella</taxon>
    </lineage>
</organism>
<dbReference type="PANTHER" id="PTHR21240:SF28">
    <property type="entry name" value="ISO-OROTATE DECARBOXYLASE (EUROFUNG)"/>
    <property type="match status" value="1"/>
</dbReference>
<evidence type="ECO:0000313" key="4">
    <source>
        <dbReference type="Proteomes" id="UP001519363"/>
    </source>
</evidence>
<gene>
    <name evidence="3" type="ORF">JOF53_001580</name>
</gene>
<dbReference type="GO" id="GO:0016787">
    <property type="term" value="F:hydrolase activity"/>
    <property type="evidence" value="ECO:0007669"/>
    <property type="project" value="UniProtKB-KW"/>
</dbReference>
<dbReference type="EMBL" id="JAGIOO010000001">
    <property type="protein sequence ID" value="MBP2472708.1"/>
    <property type="molecule type" value="Genomic_DNA"/>
</dbReference>
<dbReference type="Gene3D" id="3.20.20.140">
    <property type="entry name" value="Metal-dependent hydrolases"/>
    <property type="match status" value="1"/>
</dbReference>
<comment type="caution">
    <text evidence="3">The sequence shown here is derived from an EMBL/GenBank/DDBJ whole genome shotgun (WGS) entry which is preliminary data.</text>
</comment>
<sequence>MVSRIDVHQHLLPARYREALLAAGADTHGWPLPEWSVEEALAMMDRRSIATGILSVSTPGTHFGDDAAGRALTREVNDFQAGLRADHPGRFGHFASLPLPDVEGAVAEAVRALDELDADGVVLLSNYRGTYLGDPVFAPLWTELDARAAVVFVHPTAPPMPGLPGLPGPVVDYPADTTRTATHMAANGVFRRYPAVKVILSHAGGFVPYAGPRLAAAGMFSGEVTPEQVLEDLRGCYFDTALSGTPMTLPSLLAFAKPGHVLYGSDAPFAPERWGTMVDAALDGYEGWAEGQLAEVNRLSAEKLFPRYAR</sequence>
<dbReference type="PANTHER" id="PTHR21240">
    <property type="entry name" value="2-AMINO-3-CARBOXYLMUCONATE-6-SEMIALDEHYDE DECARBOXYLASE"/>
    <property type="match status" value="1"/>
</dbReference>
<name>A0ABS5A7Y1_9PSEU</name>
<keyword evidence="1" id="KW-0456">Lyase</keyword>
<dbReference type="SUPFAM" id="SSF51556">
    <property type="entry name" value="Metallo-dependent hydrolases"/>
    <property type="match status" value="1"/>
</dbReference>
<dbReference type="RefSeq" id="WP_086790080.1">
    <property type="nucleotide sequence ID" value="NZ_JAGIOO010000001.1"/>
</dbReference>
<evidence type="ECO:0000313" key="3">
    <source>
        <dbReference type="EMBL" id="MBP2472708.1"/>
    </source>
</evidence>